<gene>
    <name evidence="7" type="ORF">VITISV_042738</name>
</gene>
<dbReference type="InterPro" id="IPR038765">
    <property type="entry name" value="Papain-like_cys_pep_sf"/>
</dbReference>
<organism evidence="7">
    <name type="scientific">Vitis vinifera</name>
    <name type="common">Grape</name>
    <dbReference type="NCBI Taxonomy" id="29760"/>
    <lineage>
        <taxon>Eukaryota</taxon>
        <taxon>Viridiplantae</taxon>
        <taxon>Streptophyta</taxon>
        <taxon>Embryophyta</taxon>
        <taxon>Tracheophyta</taxon>
        <taxon>Spermatophyta</taxon>
        <taxon>Magnoliopsida</taxon>
        <taxon>eudicotyledons</taxon>
        <taxon>Gunneridae</taxon>
        <taxon>Pentapetalae</taxon>
        <taxon>rosids</taxon>
        <taxon>Vitales</taxon>
        <taxon>Vitaceae</taxon>
        <taxon>Viteae</taxon>
        <taxon>Vitis</taxon>
    </lineage>
</organism>
<dbReference type="Gene3D" id="3.40.395.10">
    <property type="entry name" value="Adenoviral Proteinase, Chain A"/>
    <property type="match status" value="1"/>
</dbReference>
<evidence type="ECO:0000313" key="7">
    <source>
        <dbReference type="EMBL" id="CAN65286.1"/>
    </source>
</evidence>
<evidence type="ECO:0000256" key="2">
    <source>
        <dbReference type="ARBA" id="ARBA00022670"/>
    </source>
</evidence>
<sequence>MKDFSVYCKRTKRQHNTKKKQKIDIPPPLLSFISKISKEEYFPGKIACLSHLVAIENIKKKLTEPQLEMFRKSCFGHFLLLPKLRFSAQIVHQLLLRQCETKKDNEIWILLKSKGLRFSKEEFALITGLSFGPITKYDKKSLRIRDTYFKGENKVWAYEAIPLIGLKYATRVSESYPRILNWSATSAPRATEVENVFLEAHLTFHSLLTPTLEEQQQDYYKHVDKQGASAEMLHQSNASQDAKKDDLRHEKSSSDTAAYVAAATAAMAEETTNDAVTPSIEKLWMEFVKFKQSSELNFNHLKKEIEGLNLKMDELKQLLLEVKSSNEEHGMHDTRFRKSSTKENDNNMGFDFQIGIFEDVTDDEVERNDIPMDVNIDMEASRNLQLAEKHMTKELKDDYSIDDPVIDIAKLFGTPTMSGEFSVYVIPHHLSPAIFKRRREIKKSRILQHPFTDPTKRKKLRKEIEKPLTSFDPLRPISEEALESFQKWMSHDQGSTIDIDYMHIDKKWFQSLSNHGSWLADTQNAQVRWIKHGKKWNQFKLPENDILINYANGLQPLYSIKWPDVDIVYVPINVRASHWVLGVVYLHRRIIYVYDSLMGINNNARLQVAIKALAKLLPHILNAIAYYGFHGDTKVNYQEWEIERLQDIPQQENDGDCGMFVMKYVEYLMHNHTLKSLTSARMDCFWEKMAAELFYMKYLPM</sequence>
<feature type="compositionally biased region" description="Basic and acidic residues" evidence="5">
    <location>
        <begin position="241"/>
        <end position="253"/>
    </location>
</feature>
<dbReference type="AlphaFoldDB" id="A5B6A0"/>
<dbReference type="SUPFAM" id="SSF54001">
    <property type="entry name" value="Cysteine proteinases"/>
    <property type="match status" value="1"/>
</dbReference>
<keyword evidence="4" id="KW-0175">Coiled coil</keyword>
<feature type="domain" description="Ubiquitin-like protease family profile" evidence="6">
    <location>
        <begin position="458"/>
        <end position="668"/>
    </location>
</feature>
<feature type="coiled-coil region" evidence="4">
    <location>
        <begin position="291"/>
        <end position="328"/>
    </location>
</feature>
<evidence type="ECO:0000256" key="4">
    <source>
        <dbReference type="SAM" id="Coils"/>
    </source>
</evidence>
<reference evidence="7" key="1">
    <citation type="journal article" date="2007" name="PLoS ONE">
        <title>The first genome sequence of an elite grapevine cultivar (Pinot noir Vitis vinifera L.): coping with a highly heterozygous genome.</title>
        <authorList>
            <person name="Velasco R."/>
            <person name="Zharkikh A."/>
            <person name="Troggio M."/>
            <person name="Cartwright D.A."/>
            <person name="Cestaro A."/>
            <person name="Pruss D."/>
            <person name="Pindo M."/>
            <person name="FitzGerald L.M."/>
            <person name="Vezzulli S."/>
            <person name="Reid J."/>
            <person name="Malacarne G."/>
            <person name="Iliev D."/>
            <person name="Coppola G."/>
            <person name="Wardell B."/>
            <person name="Micheletti D."/>
            <person name="Macalma T."/>
            <person name="Facci M."/>
            <person name="Mitchell J.T."/>
            <person name="Perazzolli M."/>
            <person name="Eldredge G."/>
            <person name="Gatto P."/>
            <person name="Oyzerski R."/>
            <person name="Moretto M."/>
            <person name="Gutin N."/>
            <person name="Stefanini M."/>
            <person name="Chen Y."/>
            <person name="Segala C."/>
            <person name="Davenport C."/>
            <person name="Dematte L."/>
            <person name="Mraz A."/>
            <person name="Battilana J."/>
            <person name="Stormo K."/>
            <person name="Costa F."/>
            <person name="Tao Q."/>
            <person name="Si-Ammour A."/>
            <person name="Harkins T."/>
            <person name="Lackey A."/>
            <person name="Perbost C."/>
            <person name="Taillon B."/>
            <person name="Stella A."/>
            <person name="Solovyev V."/>
            <person name="Fawcett J.A."/>
            <person name="Sterck L."/>
            <person name="Vandepoele K."/>
            <person name="Grando S.M."/>
            <person name="Toppo S."/>
            <person name="Moser C."/>
            <person name="Lanchbury J."/>
            <person name="Bogden R."/>
            <person name="Skolnick M."/>
            <person name="Sgaramella V."/>
            <person name="Bhatnagar S.K."/>
            <person name="Fontana P."/>
            <person name="Gutin A."/>
            <person name="Van de Peer Y."/>
            <person name="Salamini F."/>
            <person name="Viola R."/>
        </authorList>
    </citation>
    <scope>NUCLEOTIDE SEQUENCE</scope>
</reference>
<keyword evidence="3" id="KW-0378">Hydrolase</keyword>
<dbReference type="EMBL" id="AM448045">
    <property type="protein sequence ID" value="CAN65286.1"/>
    <property type="molecule type" value="Genomic_DNA"/>
</dbReference>
<dbReference type="PANTHER" id="PTHR48449">
    <property type="entry name" value="DUF1985 DOMAIN-CONTAINING PROTEIN"/>
    <property type="match status" value="1"/>
</dbReference>
<accession>A5B6A0</accession>
<keyword evidence="2" id="KW-0645">Protease</keyword>
<dbReference type="GO" id="GO:0008234">
    <property type="term" value="F:cysteine-type peptidase activity"/>
    <property type="evidence" value="ECO:0007669"/>
    <property type="project" value="InterPro"/>
</dbReference>
<dbReference type="GO" id="GO:0006508">
    <property type="term" value="P:proteolysis"/>
    <property type="evidence" value="ECO:0007669"/>
    <property type="project" value="UniProtKB-KW"/>
</dbReference>
<evidence type="ECO:0000256" key="3">
    <source>
        <dbReference type="ARBA" id="ARBA00022801"/>
    </source>
</evidence>
<dbReference type="PANTHER" id="PTHR48449:SF1">
    <property type="entry name" value="DUF1985 DOMAIN-CONTAINING PROTEIN"/>
    <property type="match status" value="1"/>
</dbReference>
<protein>
    <recommendedName>
        <fullName evidence="6">Ubiquitin-like protease family profile domain-containing protein</fullName>
    </recommendedName>
</protein>
<proteinExistence type="inferred from homology"/>
<dbReference type="PROSITE" id="PS50600">
    <property type="entry name" value="ULP_PROTEASE"/>
    <property type="match status" value="1"/>
</dbReference>
<evidence type="ECO:0000256" key="1">
    <source>
        <dbReference type="ARBA" id="ARBA00005234"/>
    </source>
</evidence>
<dbReference type="Pfam" id="PF02902">
    <property type="entry name" value="Peptidase_C48"/>
    <property type="match status" value="1"/>
</dbReference>
<evidence type="ECO:0000256" key="5">
    <source>
        <dbReference type="SAM" id="MobiDB-lite"/>
    </source>
</evidence>
<evidence type="ECO:0000259" key="6">
    <source>
        <dbReference type="PROSITE" id="PS50600"/>
    </source>
</evidence>
<feature type="region of interest" description="Disordered" evidence="5">
    <location>
        <begin position="232"/>
        <end position="253"/>
    </location>
</feature>
<name>A5B6A0_VITVI</name>
<dbReference type="InterPro" id="IPR003653">
    <property type="entry name" value="Peptidase_C48_C"/>
</dbReference>
<comment type="similarity">
    <text evidence="1">Belongs to the peptidase C48 family.</text>
</comment>